<reference evidence="2" key="1">
    <citation type="submission" date="2018-04" db="EMBL/GenBank/DDBJ databases">
        <authorList>
            <person name="Cornet L."/>
        </authorList>
    </citation>
    <scope>NUCLEOTIDE SEQUENCE [LARGE SCALE GENOMIC DNA]</scope>
</reference>
<dbReference type="GO" id="GO:0005524">
    <property type="term" value="F:ATP binding"/>
    <property type="evidence" value="ECO:0007669"/>
    <property type="project" value="InterPro"/>
</dbReference>
<dbReference type="GO" id="GO:0004222">
    <property type="term" value="F:metalloendopeptidase activity"/>
    <property type="evidence" value="ECO:0007669"/>
    <property type="project" value="InterPro"/>
</dbReference>
<dbReference type="Gene3D" id="1.20.58.760">
    <property type="entry name" value="Peptidase M41"/>
    <property type="match status" value="1"/>
</dbReference>
<protein>
    <submittedName>
        <fullName evidence="1">ATP-dependent Zn protease</fullName>
    </submittedName>
</protein>
<keyword evidence="1" id="KW-0378">Hydrolase</keyword>
<organism evidence="1 2">
    <name type="scientific">Phormidesmis priestleyi</name>
    <dbReference type="NCBI Taxonomy" id="268141"/>
    <lineage>
        <taxon>Bacteria</taxon>
        <taxon>Bacillati</taxon>
        <taxon>Cyanobacteriota</taxon>
        <taxon>Cyanophyceae</taxon>
        <taxon>Leptolyngbyales</taxon>
        <taxon>Leptolyngbyaceae</taxon>
        <taxon>Phormidesmis</taxon>
    </lineage>
</organism>
<dbReference type="AlphaFoldDB" id="A0A2W4YXS2"/>
<dbReference type="GO" id="GO:0006508">
    <property type="term" value="P:proteolysis"/>
    <property type="evidence" value="ECO:0007669"/>
    <property type="project" value="UniProtKB-KW"/>
</dbReference>
<dbReference type="EMBL" id="QBMP01000165">
    <property type="protein sequence ID" value="PZO51641.1"/>
    <property type="molecule type" value="Genomic_DNA"/>
</dbReference>
<evidence type="ECO:0000313" key="2">
    <source>
        <dbReference type="Proteomes" id="UP000249794"/>
    </source>
</evidence>
<accession>A0A2W4YXS2</accession>
<proteinExistence type="predicted"/>
<comment type="caution">
    <text evidence="1">The sequence shown here is derived from an EMBL/GenBank/DDBJ whole genome shotgun (WGS) entry which is preliminary data.</text>
</comment>
<reference evidence="1 2" key="2">
    <citation type="submission" date="2018-06" db="EMBL/GenBank/DDBJ databases">
        <title>Metagenomic assembly of (sub)arctic Cyanobacteria and their associated microbiome from non-axenic cultures.</title>
        <authorList>
            <person name="Baurain D."/>
        </authorList>
    </citation>
    <scope>NUCLEOTIDE SEQUENCE [LARGE SCALE GENOMIC DNA]</scope>
    <source>
        <strain evidence="1">ULC027bin1</strain>
    </source>
</reference>
<dbReference type="Proteomes" id="UP000249794">
    <property type="component" value="Unassembled WGS sequence"/>
</dbReference>
<dbReference type="SUPFAM" id="SSF140990">
    <property type="entry name" value="FtsH protease domain-like"/>
    <property type="match status" value="1"/>
</dbReference>
<dbReference type="PANTHER" id="PTHR33471:SF7">
    <property type="entry name" value="ATP-DEPENDENT ZINC METALLOPROTEASE-RELATED"/>
    <property type="match status" value="1"/>
</dbReference>
<dbReference type="PANTHER" id="PTHR33471">
    <property type="entry name" value="ATP-DEPENDENT ZINC METALLOPROTEASE-RELATED"/>
    <property type="match status" value="1"/>
</dbReference>
<dbReference type="InterPro" id="IPR037219">
    <property type="entry name" value="Peptidase_M41-like"/>
</dbReference>
<dbReference type="GO" id="GO:0004176">
    <property type="term" value="F:ATP-dependent peptidase activity"/>
    <property type="evidence" value="ECO:0007669"/>
    <property type="project" value="InterPro"/>
</dbReference>
<evidence type="ECO:0000313" key="1">
    <source>
        <dbReference type="EMBL" id="PZO51641.1"/>
    </source>
</evidence>
<keyword evidence="1" id="KW-0645">Protease</keyword>
<name>A0A2W4YXS2_9CYAN</name>
<sequence length="244" mass="26318">MNPTTFNLLAVSVFAFMLLSLVGPLLNISPGAVAIALTGCAGALALDRFSLKGKGGNLVIDLLSSQSSEYRQRILHHEAGHFLVAHLLEMPIQSYTLSAWEGIKAGLPGLGGVVVEPLTEKSEKAEQSEKAESAVAAAFSRQQIDRYCTVWMAGVAAETQTYGSAQGGEDDQRQLKQLWAQAQDAKVATAAENADMQLRWALLQAQSLLAKQHRAYEALVVAMAARSPISFCIQQIDQHRVIDD</sequence>
<gene>
    <name evidence="1" type="ORF">DCF15_14680</name>
</gene>